<accession>A0A1G6L8Y1</accession>
<evidence type="ECO:0000313" key="3">
    <source>
        <dbReference type="EMBL" id="SET00639.1"/>
    </source>
</evidence>
<keyword evidence="1" id="KW-1133">Transmembrane helix</keyword>
<protein>
    <submittedName>
        <fullName evidence="2">Uncharacterized protein</fullName>
    </submittedName>
</protein>
<feature type="transmembrane region" description="Helical" evidence="1">
    <location>
        <begin position="101"/>
        <end position="128"/>
    </location>
</feature>
<reference evidence="3" key="2">
    <citation type="submission" date="2016-10" db="EMBL/GenBank/DDBJ databases">
        <authorList>
            <person name="de Groot N.N."/>
        </authorList>
    </citation>
    <scope>NUCLEOTIDE SEQUENCE [LARGE SCALE GENOMIC DNA]</scope>
    <source>
        <strain evidence="3">CDM_6</strain>
    </source>
</reference>
<dbReference type="STRING" id="392421.SAMN04488694_10373"/>
<feature type="transmembrane region" description="Helical" evidence="1">
    <location>
        <begin position="167"/>
        <end position="192"/>
    </location>
</feature>
<evidence type="ECO:0000313" key="2">
    <source>
        <dbReference type="EMBL" id="SDC39593.1"/>
    </source>
</evidence>
<dbReference type="EMBL" id="FMZP01000003">
    <property type="protein sequence ID" value="SDC39593.1"/>
    <property type="molecule type" value="Genomic_DNA"/>
</dbReference>
<evidence type="ECO:0000313" key="4">
    <source>
        <dbReference type="Proteomes" id="UP000199320"/>
    </source>
</evidence>
<proteinExistence type="predicted"/>
<evidence type="ECO:0000256" key="1">
    <source>
        <dbReference type="SAM" id="Phobius"/>
    </source>
</evidence>
<feature type="transmembrane region" description="Helical" evidence="1">
    <location>
        <begin position="140"/>
        <end position="161"/>
    </location>
</feature>
<keyword evidence="1" id="KW-0472">Membrane</keyword>
<dbReference type="RefSeq" id="WP_092930333.1">
    <property type="nucleotide sequence ID" value="NZ_FMZP01000003.1"/>
</dbReference>
<name>A0A1G6L8Y1_9EURY</name>
<keyword evidence="4" id="KW-1185">Reference proteome</keyword>
<keyword evidence="1" id="KW-0812">Transmembrane</keyword>
<reference evidence="4 5" key="1">
    <citation type="submission" date="2016-10" db="EMBL/GenBank/DDBJ databases">
        <authorList>
            <person name="Varghese N."/>
            <person name="Submissions S."/>
        </authorList>
    </citation>
    <scope>NUCLEOTIDE SEQUENCE [LARGE SCALE GENOMIC DNA]</scope>
    <source>
        <strain evidence="2 5">CDM_1</strain>
        <strain evidence="4">CDM_6</strain>
    </source>
</reference>
<dbReference type="EMBL" id="FOIC01000003">
    <property type="protein sequence ID" value="SET00639.1"/>
    <property type="molecule type" value="Genomic_DNA"/>
</dbReference>
<dbReference type="OrthoDB" id="163483at2157"/>
<dbReference type="Proteomes" id="UP000324021">
    <property type="component" value="Unassembled WGS sequence"/>
</dbReference>
<dbReference type="AlphaFoldDB" id="A0A1G6L8Y1"/>
<organism evidence="2 5">
    <name type="scientific">Natrinema hispanicum</name>
    <dbReference type="NCBI Taxonomy" id="392421"/>
    <lineage>
        <taxon>Archaea</taxon>
        <taxon>Methanobacteriati</taxon>
        <taxon>Methanobacteriota</taxon>
        <taxon>Stenosarchaea group</taxon>
        <taxon>Halobacteria</taxon>
        <taxon>Halobacteriales</taxon>
        <taxon>Natrialbaceae</taxon>
        <taxon>Natrinema</taxon>
    </lineage>
</organism>
<dbReference type="Proteomes" id="UP000199320">
    <property type="component" value="Unassembled WGS sequence"/>
</dbReference>
<feature type="transmembrane region" description="Helical" evidence="1">
    <location>
        <begin position="213"/>
        <end position="232"/>
    </location>
</feature>
<sequence length="266" mass="27785">MTEEPFDPTPGGSDRAGVGHPVSPFSLTLDRLRRDPVLFVPFVVAGVCLWLLDWIRRHDPLPTIPAEQTDATVTVAYTGYPTGVTETARALSSLIDLKLPYLVWGITLEVVAVFVIAAAGTVTIARGLSADSGGTPLRRLLAYVGLVASFDVAFRILTALVGDAVGLIAGLILLVPLFAVFVRVFAAPAFIVSGSGPVTALQQSGRATRGRGWSILALVVAFGLAAWLLGLVPWVGTILSTALVGSVHAVTVAVVRETATDGHGGR</sequence>
<gene>
    <name evidence="3" type="ORF">SAMN04488694_10373</name>
    <name evidence="2" type="ORF">SAMN05192552_1003234</name>
</gene>
<feature type="transmembrane region" description="Helical" evidence="1">
    <location>
        <begin position="37"/>
        <end position="55"/>
    </location>
</feature>
<evidence type="ECO:0000313" key="5">
    <source>
        <dbReference type="Proteomes" id="UP000324021"/>
    </source>
</evidence>